<dbReference type="RefSeq" id="WP_013537077.1">
    <property type="nucleotide sequence ID" value="NC_014926.1"/>
</dbReference>
<dbReference type="InterPro" id="IPR036390">
    <property type="entry name" value="WH_DNA-bd_sf"/>
</dbReference>
<dbReference type="AlphaFoldDB" id="E8T4F6"/>
<keyword evidence="3" id="KW-1185">Reference proteome</keyword>
<dbReference type="eggNOG" id="COG1378">
    <property type="taxonomic scope" value="Bacteria"/>
</dbReference>
<dbReference type="Pfam" id="PF01978">
    <property type="entry name" value="TrmB"/>
    <property type="match status" value="1"/>
</dbReference>
<dbReference type="InterPro" id="IPR051797">
    <property type="entry name" value="TrmB-like"/>
</dbReference>
<evidence type="ECO:0000313" key="2">
    <source>
        <dbReference type="EMBL" id="ADU96291.1"/>
    </source>
</evidence>
<dbReference type="PANTHER" id="PTHR34293">
    <property type="entry name" value="HTH-TYPE TRANSCRIPTIONAL REGULATOR TRMBL2"/>
    <property type="match status" value="1"/>
</dbReference>
<dbReference type="HOGENOM" id="CLU_1124101_0_0_0"/>
<accession>E8T4F6</accession>
<evidence type="ECO:0000259" key="1">
    <source>
        <dbReference type="Pfam" id="PF01978"/>
    </source>
</evidence>
<sequence length="247" mass="27748">MSQRESFEVEELLKEFGLNSYEARCYLALLRLGKAPASEVSKVSSVPPQRVYDSLSSLEDKGFVQVVNSRPKLYVPFPVREALLNRLYQLKLEFERRERFLRGLIEEVERLVSRQVEFPSPSGGEVFTIEGEKAITSTALRLISSARESVKVAGIRPLFTFGCRGNLGRYLKEGVKVLAVGVFDEPCKREISRLGGVYVEKKVDCSYLLIVDGGKLLYVYSGGRGLFTENKGVVAPFLAYFDNLINN</sequence>
<feature type="domain" description="Transcription regulator TrmB N-terminal" evidence="1">
    <location>
        <begin position="13"/>
        <end position="79"/>
    </location>
</feature>
<dbReference type="InterPro" id="IPR036388">
    <property type="entry name" value="WH-like_DNA-bd_sf"/>
</dbReference>
<dbReference type="KEGG" id="tam:Theam_0318"/>
<dbReference type="PANTHER" id="PTHR34293:SF1">
    <property type="entry name" value="HTH-TYPE TRANSCRIPTIONAL REGULATOR TRMBL2"/>
    <property type="match status" value="1"/>
</dbReference>
<name>E8T4F6_THEA1</name>
<dbReference type="SUPFAM" id="SSF46785">
    <property type="entry name" value="Winged helix' DNA-binding domain"/>
    <property type="match status" value="1"/>
</dbReference>
<dbReference type="Proteomes" id="UP000006362">
    <property type="component" value="Chromosome"/>
</dbReference>
<reference evidence="2" key="1">
    <citation type="submission" date="2011-01" db="EMBL/GenBank/DDBJ databases">
        <title>Complete sequence of chromosome of Thermovibrio ammonificans HB-1.</title>
        <authorList>
            <consortium name="US DOE Joint Genome Institute"/>
            <person name="Lucas S."/>
            <person name="Copeland A."/>
            <person name="Lapidus A."/>
            <person name="Cheng J.-F."/>
            <person name="Goodwin L."/>
            <person name="Pitluck S."/>
            <person name="Davenport K."/>
            <person name="Detter J.C."/>
            <person name="Han C."/>
            <person name="Tapia R."/>
            <person name="Land M."/>
            <person name="Hauser L."/>
            <person name="Kyrpides N."/>
            <person name="Ivanova N."/>
            <person name="Ovchinnikova G."/>
            <person name="Vetriani C."/>
            <person name="Woyke T."/>
        </authorList>
    </citation>
    <scope>NUCLEOTIDE SEQUENCE [LARGE SCALE GENOMIC DNA]</scope>
    <source>
        <strain evidence="2">HB-1</strain>
    </source>
</reference>
<proteinExistence type="predicted"/>
<dbReference type="InterPro" id="IPR002831">
    <property type="entry name" value="Tscrpt_reg_TrmB_N"/>
</dbReference>
<dbReference type="EMBL" id="CP002444">
    <property type="protein sequence ID" value="ADU96291.1"/>
    <property type="molecule type" value="Genomic_DNA"/>
</dbReference>
<organism evidence="2 3">
    <name type="scientific">Thermovibrio ammonificans (strain DSM 15698 / JCM 12110 / HB-1)</name>
    <dbReference type="NCBI Taxonomy" id="648996"/>
    <lineage>
        <taxon>Bacteria</taxon>
        <taxon>Pseudomonadati</taxon>
        <taxon>Aquificota</taxon>
        <taxon>Aquificia</taxon>
        <taxon>Desulfurobacteriales</taxon>
        <taxon>Desulfurobacteriaceae</taxon>
        <taxon>Thermovibrio</taxon>
    </lineage>
</organism>
<gene>
    <name evidence="2" type="ordered locus">Theam_0318</name>
</gene>
<evidence type="ECO:0000313" key="3">
    <source>
        <dbReference type="Proteomes" id="UP000006362"/>
    </source>
</evidence>
<dbReference type="STRING" id="648996.Theam_0318"/>
<dbReference type="Gene3D" id="1.10.10.10">
    <property type="entry name" value="Winged helix-like DNA-binding domain superfamily/Winged helix DNA-binding domain"/>
    <property type="match status" value="1"/>
</dbReference>
<protein>
    <submittedName>
        <fullName evidence="2">Transcriptional regulator, TrmB</fullName>
    </submittedName>
</protein>